<reference evidence="2" key="2">
    <citation type="submission" date="2020-09" db="EMBL/GenBank/DDBJ databases">
        <authorList>
            <person name="Sun Q."/>
            <person name="Zhou Y."/>
        </authorList>
    </citation>
    <scope>NUCLEOTIDE SEQUENCE</scope>
    <source>
        <strain evidence="2">CGMCC 1.15178</strain>
    </source>
</reference>
<organism evidence="2 3">
    <name type="scientific">Paenibacillus nasutitermitis</name>
    <dbReference type="NCBI Taxonomy" id="1652958"/>
    <lineage>
        <taxon>Bacteria</taxon>
        <taxon>Bacillati</taxon>
        <taxon>Bacillota</taxon>
        <taxon>Bacilli</taxon>
        <taxon>Bacillales</taxon>
        <taxon>Paenibacillaceae</taxon>
        <taxon>Paenibacillus</taxon>
    </lineage>
</organism>
<dbReference type="PANTHER" id="PTHR43649">
    <property type="entry name" value="ARABINOSE-BINDING PROTEIN-RELATED"/>
    <property type="match status" value="1"/>
</dbReference>
<dbReference type="PROSITE" id="PS51257">
    <property type="entry name" value="PROKAR_LIPOPROTEIN"/>
    <property type="match status" value="1"/>
</dbReference>
<dbReference type="AlphaFoldDB" id="A0A916YK48"/>
<sequence>MTKTRTLKGFMVVSVLLVLLFVVACSNNGNSTNGNKATNGADDKNTSQNNSSKTIVLKALTSKHPYQADWNTMLVFKEREKNTNVVVNWENIGEGYVEKRNLILASNDVPDFIARSSLSAVEIDTYAKQGIIIGLNDLIDNHAPNLKAVLDENPRIRKAITSADGNIYALPVINGWMGDNTRKLWVKQTWLDELKLSTPTTLDEFTDVLRAFRKKGPDVVPMYISASNARQYFAGSFGLGTKGSDNFIQYGFDLDASGNIRFVKTDPNYKELLKYLNLLWNEKLLSPTMLNDKEENHVSLANAGLVGAFMSHNAEPHKPDDFDMVAPFKSEFTDHPLLTTFNSGVWQNQVVLTNANKHPEETMEWLDYWYSEQGWIEMQYGFKGVTYEVDADGGYWWTPEYDHLVQPIEKSRGQFSPMFGLGLPYYIVPDEMTKRRPWKKEMLEAAAITRIDEAVKRFEPYTQPVMANGVDPFMFTSEENTIVKSFQAEAMQYAEEMEVKFILGQESFNNWDNYVKKLEGMGLDRYMEVLNAANERYKKL</sequence>
<dbReference type="InterPro" id="IPR050490">
    <property type="entry name" value="Bact_solute-bd_prot1"/>
</dbReference>
<reference evidence="2" key="1">
    <citation type="journal article" date="2014" name="Int. J. Syst. Evol. Microbiol.">
        <title>Complete genome sequence of Corynebacterium casei LMG S-19264T (=DSM 44701T), isolated from a smear-ripened cheese.</title>
        <authorList>
            <consortium name="US DOE Joint Genome Institute (JGI-PGF)"/>
            <person name="Walter F."/>
            <person name="Albersmeier A."/>
            <person name="Kalinowski J."/>
            <person name="Ruckert C."/>
        </authorList>
    </citation>
    <scope>NUCLEOTIDE SEQUENCE</scope>
    <source>
        <strain evidence="2">CGMCC 1.15178</strain>
    </source>
</reference>
<dbReference type="EMBL" id="BMHP01000001">
    <property type="protein sequence ID" value="GGD49239.1"/>
    <property type="molecule type" value="Genomic_DNA"/>
</dbReference>
<dbReference type="PANTHER" id="PTHR43649:SF12">
    <property type="entry name" value="DIACETYLCHITOBIOSE BINDING PROTEIN DASA"/>
    <property type="match status" value="1"/>
</dbReference>
<evidence type="ECO:0000313" key="3">
    <source>
        <dbReference type="Proteomes" id="UP000612456"/>
    </source>
</evidence>
<dbReference type="InterPro" id="IPR006059">
    <property type="entry name" value="SBP"/>
</dbReference>
<keyword evidence="3" id="KW-1185">Reference proteome</keyword>
<dbReference type="RefSeq" id="WP_188988515.1">
    <property type="nucleotide sequence ID" value="NZ_BMHP01000001.1"/>
</dbReference>
<evidence type="ECO:0000256" key="1">
    <source>
        <dbReference type="SAM" id="SignalP"/>
    </source>
</evidence>
<feature type="signal peptide" evidence="1">
    <location>
        <begin position="1"/>
        <end position="24"/>
    </location>
</feature>
<protein>
    <submittedName>
        <fullName evidence="2">ABC transporter substrate-binding protein</fullName>
    </submittedName>
</protein>
<feature type="chain" id="PRO_5039614681" evidence="1">
    <location>
        <begin position="25"/>
        <end position="540"/>
    </location>
</feature>
<dbReference type="Pfam" id="PF01547">
    <property type="entry name" value="SBP_bac_1"/>
    <property type="match status" value="1"/>
</dbReference>
<dbReference type="Gene3D" id="3.40.190.10">
    <property type="entry name" value="Periplasmic binding protein-like II"/>
    <property type="match status" value="2"/>
</dbReference>
<keyword evidence="1" id="KW-0732">Signal</keyword>
<name>A0A916YK48_9BACL</name>
<accession>A0A916YK48</accession>
<gene>
    <name evidence="2" type="ORF">GCM10010911_03470</name>
</gene>
<dbReference type="Proteomes" id="UP000612456">
    <property type="component" value="Unassembled WGS sequence"/>
</dbReference>
<comment type="caution">
    <text evidence="2">The sequence shown here is derived from an EMBL/GenBank/DDBJ whole genome shotgun (WGS) entry which is preliminary data.</text>
</comment>
<proteinExistence type="predicted"/>
<evidence type="ECO:0000313" key="2">
    <source>
        <dbReference type="EMBL" id="GGD49239.1"/>
    </source>
</evidence>
<dbReference type="SUPFAM" id="SSF53850">
    <property type="entry name" value="Periplasmic binding protein-like II"/>
    <property type="match status" value="1"/>
</dbReference>